<dbReference type="CDD" id="cd02439">
    <property type="entry name" value="DMB-PRT_CobT"/>
    <property type="match status" value="1"/>
</dbReference>
<dbReference type="NCBIfam" id="NF000996">
    <property type="entry name" value="PRK00105.1"/>
    <property type="match status" value="1"/>
</dbReference>
<organism evidence="12 13">
    <name type="scientific">Teichococcus rhizosphaerae</name>
    <dbReference type="NCBI Taxonomy" id="1335062"/>
    <lineage>
        <taxon>Bacteria</taxon>
        <taxon>Pseudomonadati</taxon>
        <taxon>Pseudomonadota</taxon>
        <taxon>Alphaproteobacteria</taxon>
        <taxon>Acetobacterales</taxon>
        <taxon>Roseomonadaceae</taxon>
        <taxon>Roseomonas</taxon>
    </lineage>
</organism>
<feature type="compositionally biased region" description="Basic and acidic residues" evidence="11">
    <location>
        <begin position="345"/>
        <end position="367"/>
    </location>
</feature>
<evidence type="ECO:0000256" key="11">
    <source>
        <dbReference type="SAM" id="MobiDB-lite"/>
    </source>
</evidence>
<comment type="caution">
    <text evidence="12">The sequence shown here is derived from an EMBL/GenBank/DDBJ whole genome shotgun (WGS) entry which is preliminary data.</text>
</comment>
<comment type="similarity">
    <text evidence="2 10">Belongs to the CobT family.</text>
</comment>
<comment type="pathway">
    <text evidence="1 10">Nucleoside biosynthesis; alpha-ribazole biosynthesis; alpha-ribazole from 5,6-dimethylbenzimidazole: step 1/2.</text>
</comment>
<evidence type="ECO:0000256" key="9">
    <source>
        <dbReference type="ARBA" id="ARBA00047340"/>
    </source>
</evidence>
<dbReference type="InterPro" id="IPR023195">
    <property type="entry name" value="Nict_dMeBzImd_PRibTrfase_N"/>
</dbReference>
<dbReference type="SUPFAM" id="SSF52733">
    <property type="entry name" value="Nicotinate mononucleotide:5,6-dimethylbenzimidazole phosphoribosyltransferase (CobT)"/>
    <property type="match status" value="1"/>
</dbReference>
<dbReference type="Gene3D" id="1.10.1610.10">
    <property type="match status" value="1"/>
</dbReference>
<evidence type="ECO:0000256" key="2">
    <source>
        <dbReference type="ARBA" id="ARBA00007110"/>
    </source>
</evidence>
<accession>A0A2C7ACA6</accession>
<evidence type="ECO:0000256" key="10">
    <source>
        <dbReference type="HAMAP-Rule" id="MF_00230"/>
    </source>
</evidence>
<evidence type="ECO:0000313" key="12">
    <source>
        <dbReference type="EMBL" id="PHK94287.1"/>
    </source>
</evidence>
<evidence type="ECO:0000256" key="4">
    <source>
        <dbReference type="ARBA" id="ARBA00015486"/>
    </source>
</evidence>
<dbReference type="GO" id="GO:0008939">
    <property type="term" value="F:nicotinate-nucleotide-dimethylbenzimidazole phosphoribosyltransferase activity"/>
    <property type="evidence" value="ECO:0007669"/>
    <property type="project" value="UniProtKB-UniRule"/>
</dbReference>
<dbReference type="EMBL" id="PDNU01000028">
    <property type="protein sequence ID" value="PHK94287.1"/>
    <property type="molecule type" value="Genomic_DNA"/>
</dbReference>
<feature type="active site" description="Proton acceptor" evidence="10">
    <location>
        <position position="311"/>
    </location>
</feature>
<dbReference type="Gene3D" id="3.40.50.10210">
    <property type="match status" value="1"/>
</dbReference>
<dbReference type="OrthoDB" id="9781491at2"/>
<dbReference type="InterPro" id="IPR003200">
    <property type="entry name" value="Nict_dMeBzImd_PRibTrfase"/>
</dbReference>
<dbReference type="RefSeq" id="WP_099096201.1">
    <property type="nucleotide sequence ID" value="NZ_PDNU01000028.1"/>
</dbReference>
<dbReference type="PANTHER" id="PTHR43463:SF1">
    <property type="entry name" value="NICOTINATE-NUCLEOTIDE--DIMETHYLBENZIMIDAZOLE PHOSPHORIBOSYLTRANSFERASE"/>
    <property type="match status" value="1"/>
</dbReference>
<comment type="function">
    <text evidence="10">Catalyzes the synthesis of alpha-ribazole-5'-phosphate from nicotinate mononucleotide (NAMN) and 5,6-dimethylbenzimidazole (DMB).</text>
</comment>
<gene>
    <name evidence="10 12" type="primary">cobT</name>
    <name evidence="12" type="ORF">CR162_14240</name>
</gene>
<protein>
    <recommendedName>
        <fullName evidence="4 10">Nicotinate-nucleotide--dimethylbenzimidazole phosphoribosyltransferase</fullName>
        <shortName evidence="10">NN:DBI PRT</shortName>
        <ecNumber evidence="3 10">2.4.2.21</ecNumber>
    </recommendedName>
    <alternativeName>
        <fullName evidence="8 10">N(1)-alpha-phosphoribosyltransferase</fullName>
    </alternativeName>
</protein>
<dbReference type="GO" id="GO:0009236">
    <property type="term" value="P:cobalamin biosynthetic process"/>
    <property type="evidence" value="ECO:0007669"/>
    <property type="project" value="UniProtKB-UniRule"/>
</dbReference>
<dbReference type="NCBIfam" id="TIGR03160">
    <property type="entry name" value="cobT_DBIPRT"/>
    <property type="match status" value="1"/>
</dbReference>
<proteinExistence type="inferred from homology"/>
<name>A0A2C7ACA6_9PROT</name>
<evidence type="ECO:0000256" key="6">
    <source>
        <dbReference type="ARBA" id="ARBA00022676"/>
    </source>
</evidence>
<feature type="region of interest" description="Disordered" evidence="11">
    <location>
        <begin position="345"/>
        <end position="384"/>
    </location>
</feature>
<dbReference type="Pfam" id="PF02277">
    <property type="entry name" value="DBI_PRT"/>
    <property type="match status" value="1"/>
</dbReference>
<dbReference type="Proteomes" id="UP000223527">
    <property type="component" value="Unassembled WGS sequence"/>
</dbReference>
<dbReference type="InterPro" id="IPR017846">
    <property type="entry name" value="Nict_dMeBzImd_PRibTrfase_bact"/>
</dbReference>
<keyword evidence="6 10" id="KW-0328">Glycosyltransferase</keyword>
<dbReference type="UniPathway" id="UPA00061">
    <property type="reaction ID" value="UER00516"/>
</dbReference>
<evidence type="ECO:0000313" key="13">
    <source>
        <dbReference type="Proteomes" id="UP000223527"/>
    </source>
</evidence>
<keyword evidence="7 10" id="KW-0808">Transferase</keyword>
<dbReference type="PANTHER" id="PTHR43463">
    <property type="entry name" value="NICOTINATE-NUCLEOTIDE--DIMETHYLBENZIMIDAZOLE PHOSPHORIBOSYLTRANSFERASE"/>
    <property type="match status" value="1"/>
</dbReference>
<evidence type="ECO:0000256" key="3">
    <source>
        <dbReference type="ARBA" id="ARBA00011991"/>
    </source>
</evidence>
<comment type="catalytic activity">
    <reaction evidence="9 10">
        <text>5,6-dimethylbenzimidazole + nicotinate beta-D-ribonucleotide = alpha-ribazole 5'-phosphate + nicotinate + H(+)</text>
        <dbReference type="Rhea" id="RHEA:11196"/>
        <dbReference type="ChEBI" id="CHEBI:15378"/>
        <dbReference type="ChEBI" id="CHEBI:15890"/>
        <dbReference type="ChEBI" id="CHEBI:32544"/>
        <dbReference type="ChEBI" id="CHEBI:57502"/>
        <dbReference type="ChEBI" id="CHEBI:57918"/>
        <dbReference type="EC" id="2.4.2.21"/>
    </reaction>
</comment>
<evidence type="ECO:0000256" key="8">
    <source>
        <dbReference type="ARBA" id="ARBA00030686"/>
    </source>
</evidence>
<dbReference type="AlphaFoldDB" id="A0A2C7ACA6"/>
<sequence length="384" mass="38210">MPALSGPLPFASLEAVRAACTAPPAGDEAAAAAVAARQARLTKPPGSLGRLEALAAWLARWQRRAMPVLERVQVLVFAGNHGVAARGVSPYPAAVTAQMVANFAAGGAAINQLAAAAGARLRVVPLALDAPTADFTAAPALGEEEFLAALNQGAAALEPGLGLLCLGEMGIGNTTAGAALAAALFGGDGAAWAGRGTGVDAAGLDRKRAAIDAALARHAASLADPLEAARRLGGRELAAILGAALEARRRGVPVLLDGFVCTAAAAPLACLAPGGLDHALVAHRSAEAGHARLLDELGQEPLLDLGMRLGEASGAALAVPLLRAALACHAGMATFAEAGVAERTEEGVAERAEEGVAERAEEGVAERAEEDVAERAEQGGTGAG</sequence>
<evidence type="ECO:0000256" key="5">
    <source>
        <dbReference type="ARBA" id="ARBA00022573"/>
    </source>
</evidence>
<dbReference type="HAMAP" id="MF_00230">
    <property type="entry name" value="CobT"/>
    <property type="match status" value="1"/>
</dbReference>
<reference evidence="12 13" key="1">
    <citation type="submission" date="2017-10" db="EMBL/GenBank/DDBJ databases">
        <authorList>
            <person name="Banno H."/>
            <person name="Chua N.-H."/>
        </authorList>
    </citation>
    <scope>NUCLEOTIDE SEQUENCE [LARGE SCALE GENOMIC DNA]</scope>
    <source>
        <strain evidence="12 13">YW11</strain>
    </source>
</reference>
<keyword evidence="5 10" id="KW-0169">Cobalamin biosynthesis</keyword>
<dbReference type="InterPro" id="IPR036087">
    <property type="entry name" value="Nict_dMeBzImd_PRibTrfase_sf"/>
</dbReference>
<keyword evidence="13" id="KW-1185">Reference proteome</keyword>
<dbReference type="EC" id="2.4.2.21" evidence="3 10"/>
<evidence type="ECO:0000256" key="7">
    <source>
        <dbReference type="ARBA" id="ARBA00022679"/>
    </source>
</evidence>
<evidence type="ECO:0000256" key="1">
    <source>
        <dbReference type="ARBA" id="ARBA00005049"/>
    </source>
</evidence>